<dbReference type="InterPro" id="IPR000835">
    <property type="entry name" value="HTH_MarR-typ"/>
</dbReference>
<dbReference type="PANTHER" id="PTHR33164">
    <property type="entry name" value="TRANSCRIPTIONAL REGULATOR, MARR FAMILY"/>
    <property type="match status" value="1"/>
</dbReference>
<dbReference type="EMBL" id="JAPFQL010000038">
    <property type="protein sequence ID" value="MDC5697587.1"/>
    <property type="molecule type" value="Genomic_DNA"/>
</dbReference>
<dbReference type="SMART" id="SM00347">
    <property type="entry name" value="HTH_MARR"/>
    <property type="match status" value="1"/>
</dbReference>
<keyword evidence="3" id="KW-1185">Reference proteome</keyword>
<dbReference type="Proteomes" id="UP001150259">
    <property type="component" value="Unassembled WGS sequence"/>
</dbReference>
<evidence type="ECO:0000313" key="3">
    <source>
        <dbReference type="Proteomes" id="UP001150259"/>
    </source>
</evidence>
<sequence>MSALTTDHDLVSTFGLLMEAYNSLERQLGDSLEREVGVPHTWFEVLLRISRAESGLAPMGCLAEQVALTGGGVTRMIDRMVAADLVERVPCAKDRRVVYAALTPQGRELLDKAILVHDDNLRRILADFSAVELDQLETTLRRLRTARLAG</sequence>
<dbReference type="InterPro" id="IPR036388">
    <property type="entry name" value="WH-like_DNA-bd_sf"/>
</dbReference>
<dbReference type="RefSeq" id="WP_272462164.1">
    <property type="nucleotide sequence ID" value="NZ_JAPFQL010000038.1"/>
</dbReference>
<reference evidence="2 3" key="1">
    <citation type="submission" date="2022-11" db="EMBL/GenBank/DDBJ databases">
        <title>Anaerobic phenanthrene biodegradation by a DNRA strain PheN6.</title>
        <authorList>
            <person name="Zhang Z."/>
        </authorList>
    </citation>
    <scope>NUCLEOTIDE SEQUENCE [LARGE SCALE GENOMIC DNA]</scope>
    <source>
        <strain evidence="2 3">PheN6</strain>
    </source>
</reference>
<organism evidence="2 3">
    <name type="scientific">Intrasporangium calvum</name>
    <dbReference type="NCBI Taxonomy" id="53358"/>
    <lineage>
        <taxon>Bacteria</taxon>
        <taxon>Bacillati</taxon>
        <taxon>Actinomycetota</taxon>
        <taxon>Actinomycetes</taxon>
        <taxon>Micrococcales</taxon>
        <taxon>Intrasporangiaceae</taxon>
        <taxon>Intrasporangium</taxon>
    </lineage>
</organism>
<comment type="caution">
    <text evidence="2">The sequence shown here is derived from an EMBL/GenBank/DDBJ whole genome shotgun (WGS) entry which is preliminary data.</text>
</comment>
<dbReference type="SUPFAM" id="SSF46785">
    <property type="entry name" value="Winged helix' DNA-binding domain"/>
    <property type="match status" value="1"/>
</dbReference>
<feature type="domain" description="HTH marR-type" evidence="1">
    <location>
        <begin position="7"/>
        <end position="145"/>
    </location>
</feature>
<dbReference type="Gene3D" id="1.10.10.10">
    <property type="entry name" value="Winged helix-like DNA-binding domain superfamily/Winged helix DNA-binding domain"/>
    <property type="match status" value="1"/>
</dbReference>
<dbReference type="PRINTS" id="PR00598">
    <property type="entry name" value="HTHMARR"/>
</dbReference>
<dbReference type="Pfam" id="PF12802">
    <property type="entry name" value="MarR_2"/>
    <property type="match status" value="1"/>
</dbReference>
<dbReference type="InterPro" id="IPR039422">
    <property type="entry name" value="MarR/SlyA-like"/>
</dbReference>
<protein>
    <submittedName>
        <fullName evidence="2">MarR family transcriptional regulator</fullName>
    </submittedName>
</protein>
<dbReference type="InterPro" id="IPR036390">
    <property type="entry name" value="WH_DNA-bd_sf"/>
</dbReference>
<dbReference type="PROSITE" id="PS50995">
    <property type="entry name" value="HTH_MARR_2"/>
    <property type="match status" value="1"/>
</dbReference>
<gene>
    <name evidence="2" type="ORF">OO014_09985</name>
</gene>
<name>A0ABT5GH55_9MICO</name>
<accession>A0ABT5GH55</accession>
<evidence type="ECO:0000259" key="1">
    <source>
        <dbReference type="PROSITE" id="PS50995"/>
    </source>
</evidence>
<dbReference type="PANTHER" id="PTHR33164:SF99">
    <property type="entry name" value="MARR FAMILY REGULATORY PROTEIN"/>
    <property type="match status" value="1"/>
</dbReference>
<proteinExistence type="predicted"/>
<evidence type="ECO:0000313" key="2">
    <source>
        <dbReference type="EMBL" id="MDC5697587.1"/>
    </source>
</evidence>